<dbReference type="Pfam" id="PF21546">
    <property type="entry name" value="FGGY_C_2"/>
    <property type="match status" value="1"/>
</dbReference>
<dbReference type="PANTHER" id="PTHR43095">
    <property type="entry name" value="SUGAR KINASE"/>
    <property type="match status" value="1"/>
</dbReference>
<evidence type="ECO:0000313" key="6">
    <source>
        <dbReference type="EMBL" id="MFC4309930.1"/>
    </source>
</evidence>
<dbReference type="GO" id="GO:0016301">
    <property type="term" value="F:kinase activity"/>
    <property type="evidence" value="ECO:0007669"/>
    <property type="project" value="UniProtKB-KW"/>
</dbReference>
<evidence type="ECO:0000259" key="5">
    <source>
        <dbReference type="Pfam" id="PF21546"/>
    </source>
</evidence>
<protein>
    <submittedName>
        <fullName evidence="6">FGGY-family carbohydrate kinase</fullName>
        <ecNumber evidence="6">2.7.1.-</ecNumber>
    </submittedName>
</protein>
<evidence type="ECO:0000259" key="4">
    <source>
        <dbReference type="Pfam" id="PF00370"/>
    </source>
</evidence>
<dbReference type="CDD" id="cd07772">
    <property type="entry name" value="ASKHA_NBD_FGGY_NaCK-like"/>
    <property type="match status" value="1"/>
</dbReference>
<keyword evidence="2 6" id="KW-0808">Transferase</keyword>
<dbReference type="PANTHER" id="PTHR43095:SF5">
    <property type="entry name" value="XYLULOSE KINASE"/>
    <property type="match status" value="1"/>
</dbReference>
<feature type="domain" description="Carbohydrate kinase FGGY N-terminal" evidence="4">
    <location>
        <begin position="10"/>
        <end position="242"/>
    </location>
</feature>
<feature type="domain" description="Carbohydrate kinase FGGY C-terminal" evidence="5">
    <location>
        <begin position="254"/>
        <end position="425"/>
    </location>
</feature>
<proteinExistence type="inferred from homology"/>
<dbReference type="InterPro" id="IPR049382">
    <property type="entry name" value="FGGY_C_2"/>
</dbReference>
<dbReference type="InterPro" id="IPR018484">
    <property type="entry name" value="FGGY_N"/>
</dbReference>
<dbReference type="Pfam" id="PF00370">
    <property type="entry name" value="FGGY_N"/>
    <property type="match status" value="1"/>
</dbReference>
<name>A0ABV8ST80_9GAMM</name>
<reference evidence="7" key="1">
    <citation type="journal article" date="2019" name="Int. J. Syst. Evol. Microbiol.">
        <title>The Global Catalogue of Microorganisms (GCM) 10K type strain sequencing project: providing services to taxonomists for standard genome sequencing and annotation.</title>
        <authorList>
            <consortium name="The Broad Institute Genomics Platform"/>
            <consortium name="The Broad Institute Genome Sequencing Center for Infectious Disease"/>
            <person name="Wu L."/>
            <person name="Ma J."/>
        </authorList>
    </citation>
    <scope>NUCLEOTIDE SEQUENCE [LARGE SCALE GENOMIC DNA]</scope>
    <source>
        <strain evidence="7">CGMCC 1.10759</strain>
    </source>
</reference>
<dbReference type="Gene3D" id="3.30.420.40">
    <property type="match status" value="2"/>
</dbReference>
<dbReference type="InterPro" id="IPR050406">
    <property type="entry name" value="FGGY_Carb_Kinase"/>
</dbReference>
<evidence type="ECO:0000256" key="3">
    <source>
        <dbReference type="ARBA" id="ARBA00022777"/>
    </source>
</evidence>
<evidence type="ECO:0000256" key="1">
    <source>
        <dbReference type="ARBA" id="ARBA00009156"/>
    </source>
</evidence>
<comment type="similarity">
    <text evidence="1">Belongs to the FGGY kinase family.</text>
</comment>
<comment type="caution">
    <text evidence="6">The sequence shown here is derived from an EMBL/GenBank/DDBJ whole genome shotgun (WGS) entry which is preliminary data.</text>
</comment>
<dbReference type="SUPFAM" id="SSF53067">
    <property type="entry name" value="Actin-like ATPase domain"/>
    <property type="match status" value="2"/>
</dbReference>
<evidence type="ECO:0000256" key="2">
    <source>
        <dbReference type="ARBA" id="ARBA00022679"/>
    </source>
</evidence>
<keyword evidence="3 6" id="KW-0418">Kinase</keyword>
<evidence type="ECO:0000313" key="7">
    <source>
        <dbReference type="Proteomes" id="UP001595904"/>
    </source>
</evidence>
<keyword evidence="7" id="KW-1185">Reference proteome</keyword>
<dbReference type="EMBL" id="JBHSDU010000003">
    <property type="protein sequence ID" value="MFC4309930.1"/>
    <property type="molecule type" value="Genomic_DNA"/>
</dbReference>
<accession>A0ABV8ST80</accession>
<organism evidence="6 7">
    <name type="scientific">Steroidobacter flavus</name>
    <dbReference type="NCBI Taxonomy" id="1842136"/>
    <lineage>
        <taxon>Bacteria</taxon>
        <taxon>Pseudomonadati</taxon>
        <taxon>Pseudomonadota</taxon>
        <taxon>Gammaproteobacteria</taxon>
        <taxon>Steroidobacterales</taxon>
        <taxon>Steroidobacteraceae</taxon>
        <taxon>Steroidobacter</taxon>
    </lineage>
</organism>
<sequence length="459" mass="49773">MNQAMTHPLIALIDIGKTHAKVLVIDPETGAEIRGSRRANAVVQGPSMRELDVEAISQWLLDALRDAPHRDRIRTIVPVAHGAAAVLVDRENRVIAAPDYEDACFERVNAEYRQQRDSYQSTYSPDLPLGLNIGRQLFFLQEAQPQLFSRVEHALLYPQFWAWRLSGVMASEVTSLGCHSDLWLPREQSFSKLARARGWDKLFPPTKLASDVLGPISAEVAATTGLDPQCQVACGIHDSNASYLKFLTTRDHTAPFTVISSGTWTVVMANRADLSRLREDKDMLASVDAFGSPVATARFMGGREYEAIAGTDSRPNAPALLNVIERQAMALPAFASGGPFAGREGRLINADNLSGSERASVATLYVALMCELLIEMLGAEGDVLIDGPLATNPLFGSVLSALLPTRTVALSSGDGGNTRAACYLAGFHDAQAPTMTPAASMPLKSLPAYRETWRKLTLS</sequence>
<dbReference type="InterPro" id="IPR043129">
    <property type="entry name" value="ATPase_NBD"/>
</dbReference>
<gene>
    <name evidence="6" type="ORF">ACFPN2_12640</name>
</gene>
<dbReference type="EC" id="2.7.1.-" evidence="6"/>
<dbReference type="Proteomes" id="UP001595904">
    <property type="component" value="Unassembled WGS sequence"/>
</dbReference>